<protein>
    <recommendedName>
        <fullName evidence="3">Cation efflux system protein</fullName>
    </recommendedName>
</protein>
<comment type="caution">
    <text evidence="1">The sequence shown here is derived from an EMBL/GenBank/DDBJ whole genome shotgun (WGS) entry which is preliminary data.</text>
</comment>
<dbReference type="EMBL" id="ADMT01000238">
    <property type="protein sequence ID" value="EFF81222.1"/>
    <property type="molecule type" value="Genomic_DNA"/>
</dbReference>
<sequence length="142" mass="16176">MQFLTKEKTLRRSSIFITVLLSLFIFQSLWNVAAAYCGHESTTQQTVSVGHFGHHVPENMDETEIPALKVNQDSSDLPMPLSLQDHHDHLPSCFHVVVTEAQQQLDHLVFSDHKTKQKYYWSNSYQSPHLSGLNPPPLLTPL</sequence>
<dbReference type="NCBIfam" id="NF045615">
    <property type="entry name" value="efflu_CzcI_Acin"/>
    <property type="match status" value="1"/>
</dbReference>
<reference evidence="2" key="1">
    <citation type="submission" date="2010-03" db="EMBL/GenBank/DDBJ databases">
        <title>Complete sequence of Mobiluncus curtisii ATCC 43063.</title>
        <authorList>
            <person name="Muzny D."/>
            <person name="Qin X."/>
            <person name="Deng J."/>
            <person name="Jiang H."/>
            <person name="Liu Y."/>
            <person name="Qu J."/>
            <person name="Song X.-Z."/>
            <person name="Zhang L."/>
            <person name="Thornton R."/>
            <person name="Coyle M."/>
            <person name="Francisco L."/>
            <person name="Jackson L."/>
            <person name="Javaid M."/>
            <person name="Korchina V."/>
            <person name="Kovar C."/>
            <person name="Mata R."/>
            <person name="Mathew T."/>
            <person name="Ngo R."/>
            <person name="Nguyen L."/>
            <person name="Nguyen N."/>
            <person name="Okwuonu G."/>
            <person name="Ongeri F."/>
            <person name="Pham C."/>
            <person name="Simmons D."/>
            <person name="Wilczek-Boney K."/>
            <person name="Hale W."/>
            <person name="Jakkamsetti A."/>
            <person name="Pham P."/>
            <person name="Ruth R."/>
            <person name="San Lucas F."/>
            <person name="Warren J."/>
            <person name="Zhang J."/>
            <person name="Zhao Z."/>
            <person name="Zhou C."/>
            <person name="Zhu D."/>
            <person name="Lee S."/>
            <person name="Bess C."/>
            <person name="Blankenburg K."/>
            <person name="Forbes L."/>
            <person name="Fu Q."/>
            <person name="Gubbala S."/>
            <person name="Hirani K."/>
            <person name="Jayaseelan J.C."/>
            <person name="Lara F."/>
            <person name="Munidasa M."/>
            <person name="Palculict T."/>
            <person name="Patil S."/>
            <person name="Pu L.-L."/>
            <person name="Saada N."/>
            <person name="Tang L."/>
            <person name="Weissenberger G."/>
            <person name="Zhu Y."/>
            <person name="Hemphill L."/>
            <person name="Shang Y."/>
            <person name="Youmans B."/>
            <person name="Ayvaz T."/>
            <person name="Ross M."/>
            <person name="Santibanez J."/>
            <person name="Aqrawi P."/>
            <person name="Gross S."/>
            <person name="Joshi V."/>
            <person name="Fowler G."/>
            <person name="Nazareth L."/>
            <person name="Reid J."/>
            <person name="Worley K."/>
            <person name="Petrosino J."/>
            <person name="Highlander S."/>
            <person name="Gibbs R."/>
            <person name="Gibbs R."/>
        </authorList>
    </citation>
    <scope>NUCLEOTIDE SEQUENCE [LARGE SCALE GENOMIC DNA]</scope>
    <source>
        <strain evidence="2">ATCC 19194</strain>
    </source>
</reference>
<evidence type="ECO:0008006" key="3">
    <source>
        <dbReference type="Google" id="ProtNLM"/>
    </source>
</evidence>
<evidence type="ECO:0000313" key="2">
    <source>
        <dbReference type="Proteomes" id="UP000003085"/>
    </source>
</evidence>
<name>D4XUB2_ACIHA</name>
<proteinExistence type="predicted"/>
<dbReference type="Proteomes" id="UP000003085">
    <property type="component" value="Unassembled WGS sequence"/>
</dbReference>
<dbReference type="AlphaFoldDB" id="D4XUB2"/>
<gene>
    <name evidence="1" type="ORF">HMP0015_3304</name>
</gene>
<dbReference type="HOGENOM" id="CLU_136018_0_0_6"/>
<evidence type="ECO:0000313" key="1">
    <source>
        <dbReference type="EMBL" id="EFF81222.1"/>
    </source>
</evidence>
<dbReference type="InterPro" id="IPR054660">
    <property type="entry name" value="CzcI-like"/>
</dbReference>
<dbReference type="RefSeq" id="WP_004641368.1">
    <property type="nucleotide sequence ID" value="NZ_GG770435.1"/>
</dbReference>
<organism evidence="1 2">
    <name type="scientific">Acinetobacter haemolyticus ATCC 19194</name>
    <dbReference type="NCBI Taxonomy" id="707232"/>
    <lineage>
        <taxon>Bacteria</taxon>
        <taxon>Pseudomonadati</taxon>
        <taxon>Pseudomonadota</taxon>
        <taxon>Gammaproteobacteria</taxon>
        <taxon>Moraxellales</taxon>
        <taxon>Moraxellaceae</taxon>
        <taxon>Acinetobacter</taxon>
    </lineage>
</organism>
<accession>D4XUB2</accession>